<evidence type="ECO:0000313" key="2">
    <source>
        <dbReference type="EMBL" id="MCZ4223521.1"/>
    </source>
</evidence>
<reference evidence="2" key="1">
    <citation type="submission" date="2022-12" db="EMBL/GenBank/DDBJ databases">
        <title>Genome sequence of SJ11.</title>
        <authorList>
            <person name="Woo H."/>
        </authorList>
    </citation>
    <scope>NUCLEOTIDE SEQUENCE</scope>
    <source>
        <strain evidence="2">SJ11</strain>
    </source>
</reference>
<proteinExistence type="predicted"/>
<evidence type="ECO:0000256" key="1">
    <source>
        <dbReference type="SAM" id="SignalP"/>
    </source>
</evidence>
<protein>
    <submittedName>
        <fullName evidence="2">Uncharacterized protein</fullName>
    </submittedName>
</protein>
<feature type="chain" id="PRO_5046862036" evidence="1">
    <location>
        <begin position="20"/>
        <end position="140"/>
    </location>
</feature>
<keyword evidence="1" id="KW-0732">Signal</keyword>
<dbReference type="PROSITE" id="PS51257">
    <property type="entry name" value="PROKAR_LIPOPROTEIN"/>
    <property type="match status" value="1"/>
</dbReference>
<dbReference type="RefSeq" id="WP_269415311.1">
    <property type="nucleotide sequence ID" value="NZ_JAPWGL010000002.1"/>
</dbReference>
<sequence>MKNLIILCAVALVMTIACKTENIRSFIPGTYTNKAGSEFSIANDTLVIEPSESNIFYIHSKTGFNLVTDGKIGKREYEIENWNAVFDERTKTLTETKKGKLITFYPDSLRLKVGNRSYQKTVSEAILNAFENRIASEKIN</sequence>
<dbReference type="EMBL" id="JAPWGL010000002">
    <property type="protein sequence ID" value="MCZ4223521.1"/>
    <property type="molecule type" value="Genomic_DNA"/>
</dbReference>
<name>A0ABT4KX72_9SPHI</name>
<accession>A0ABT4KX72</accession>
<evidence type="ECO:0000313" key="3">
    <source>
        <dbReference type="Proteomes" id="UP001144341"/>
    </source>
</evidence>
<dbReference type="Proteomes" id="UP001144341">
    <property type="component" value="Unassembled WGS sequence"/>
</dbReference>
<keyword evidence="3" id="KW-1185">Reference proteome</keyword>
<comment type="caution">
    <text evidence="2">The sequence shown here is derived from an EMBL/GenBank/DDBJ whole genome shotgun (WGS) entry which is preliminary data.</text>
</comment>
<gene>
    <name evidence="2" type="ORF">O0931_09445</name>
</gene>
<organism evidence="2 3">
    <name type="scientific">Pedobacter rhodius</name>
    <dbReference type="NCBI Taxonomy" id="3004098"/>
    <lineage>
        <taxon>Bacteria</taxon>
        <taxon>Pseudomonadati</taxon>
        <taxon>Bacteroidota</taxon>
        <taxon>Sphingobacteriia</taxon>
        <taxon>Sphingobacteriales</taxon>
        <taxon>Sphingobacteriaceae</taxon>
        <taxon>Pedobacter</taxon>
    </lineage>
</organism>
<feature type="signal peptide" evidence="1">
    <location>
        <begin position="1"/>
        <end position="19"/>
    </location>
</feature>